<feature type="transmembrane region" description="Helical" evidence="1">
    <location>
        <begin position="115"/>
        <end position="134"/>
    </location>
</feature>
<gene>
    <name evidence="2" type="ORF">C8N43_1569</name>
</gene>
<dbReference type="OrthoDB" id="7993201at2"/>
<proteinExistence type="predicted"/>
<comment type="caution">
    <text evidence="2">The sequence shown here is derived from an EMBL/GenBank/DDBJ whole genome shotgun (WGS) entry which is preliminary data.</text>
</comment>
<feature type="transmembrane region" description="Helical" evidence="1">
    <location>
        <begin position="290"/>
        <end position="309"/>
    </location>
</feature>
<dbReference type="RefSeq" id="WP_107845048.1">
    <property type="nucleotide sequence ID" value="NZ_QBKS01000001.1"/>
</dbReference>
<evidence type="ECO:0000256" key="1">
    <source>
        <dbReference type="SAM" id="Phobius"/>
    </source>
</evidence>
<keyword evidence="1" id="KW-0472">Membrane</keyword>
<feature type="transmembrane region" description="Helical" evidence="1">
    <location>
        <begin position="315"/>
        <end position="348"/>
    </location>
</feature>
<protein>
    <recommendedName>
        <fullName evidence="4">Dolichyl-phosphate-mannose-protein mannosyltransferase</fullName>
    </recommendedName>
</protein>
<feature type="transmembrane region" description="Helical" evidence="1">
    <location>
        <begin position="210"/>
        <end position="231"/>
    </location>
</feature>
<organism evidence="2 3">
    <name type="scientific">Litoreibacter ponti</name>
    <dbReference type="NCBI Taxonomy" id="1510457"/>
    <lineage>
        <taxon>Bacteria</taxon>
        <taxon>Pseudomonadati</taxon>
        <taxon>Pseudomonadota</taxon>
        <taxon>Alphaproteobacteria</taxon>
        <taxon>Rhodobacterales</taxon>
        <taxon>Roseobacteraceae</taxon>
        <taxon>Litoreibacter</taxon>
    </lineage>
</organism>
<dbReference type="AlphaFoldDB" id="A0A2T6BLF9"/>
<keyword evidence="3" id="KW-1185">Reference proteome</keyword>
<accession>A0A2T6BLF9</accession>
<reference evidence="2 3" key="1">
    <citation type="submission" date="2018-04" db="EMBL/GenBank/DDBJ databases">
        <title>Genomic Encyclopedia of Archaeal and Bacterial Type Strains, Phase II (KMG-II): from individual species to whole genera.</title>
        <authorList>
            <person name="Goeker M."/>
        </authorList>
    </citation>
    <scope>NUCLEOTIDE SEQUENCE [LARGE SCALE GENOMIC DNA]</scope>
    <source>
        <strain evidence="2 3">DSM 100977</strain>
    </source>
</reference>
<feature type="transmembrane region" description="Helical" evidence="1">
    <location>
        <begin position="175"/>
        <end position="204"/>
    </location>
</feature>
<evidence type="ECO:0008006" key="4">
    <source>
        <dbReference type="Google" id="ProtNLM"/>
    </source>
</evidence>
<evidence type="ECO:0000313" key="3">
    <source>
        <dbReference type="Proteomes" id="UP000243978"/>
    </source>
</evidence>
<sequence length="533" mass="57865">MDNGMDRAGSRLFLVYLLGLIVLLGGLALAKGGLYIDRHEGDTLHLIEIVLRMAAGEWPHIDFVTPLGAMNFLPIVWFVQLGFGIGAAILLAQIAMAILMVPMLWWVARSRLTRGAAYALGGLVMVLALAMIHGEAAASISMSMHYNRWAWGFTFLAVLVAVLEPKRKQNQWFDGVILGFAFSFFVMGKVTFAVALAPGVVLALMLRRQWVAMGTGLAIVAAGALALTIAAGPQLWPSYIGDLLLVSSSNIRPRAGVDLPTLLTAPQYVLGNAVLLLSIIVLRRDGRSDLAAIMLLLGAGWIFITYQNYGNDPKWLALLAVLLPAIARTPQVIALSVVAAAMIAPSFFNMAVSPARHFVVNTEAYSALFAETPYAEAHGDFHTKSERVDRVLIRTPQRFESDAFAYLNDRAAHMAPATFQGEEYRSCVQQLGLIGTSKAIARDLGEVVDSGARVFVADTFANLWMFGELSALEGGAPWYYGGLSGFSSADYFLIPACPATPHAFRAILKDVEARGAPLEKVRETELYTLFKTR</sequence>
<dbReference type="Proteomes" id="UP000243978">
    <property type="component" value="Unassembled WGS sequence"/>
</dbReference>
<feature type="transmembrane region" description="Helical" evidence="1">
    <location>
        <begin position="75"/>
        <end position="108"/>
    </location>
</feature>
<keyword evidence="1" id="KW-0812">Transmembrane</keyword>
<name>A0A2T6BLF9_9RHOB</name>
<feature type="transmembrane region" description="Helical" evidence="1">
    <location>
        <begin position="12"/>
        <end position="36"/>
    </location>
</feature>
<dbReference type="EMBL" id="QBKS01000001">
    <property type="protein sequence ID" value="PTX56904.1"/>
    <property type="molecule type" value="Genomic_DNA"/>
</dbReference>
<keyword evidence="1" id="KW-1133">Transmembrane helix</keyword>
<evidence type="ECO:0000313" key="2">
    <source>
        <dbReference type="EMBL" id="PTX56904.1"/>
    </source>
</evidence>